<sequence length="437" mass="49290">MLSERVVAVQLINYVMTNDLGELFQSAYKQLHSTETALLRVHNDILLALDNHQSVILLLLDLSAAFDTVDHKILLNRLSTRFGITGAALSWFSSYLSNRYQFVNIRGQRSSNRPLKCGVPQGSVLGPILYLLYTAPLGDIVRKYNMGFHFYADDTQLYLSFDSKSGAAEASAVAQIEACAGEIDNWMSANRLKLNSDKSELLIINSKYRPRPLVNSISFGGSVVQASPFARNLGVVFDNESSLDKHISAICKSAFFHLRRIAKIRSYLTEEATIALVHAFITCRLDNGNALLFGLPKYQIQRLQSILNCAARLVKRHSKFDRASPLLFELHWLPVEQRITFKILLFVFKSLNGLAPFYLSDLISTYVPSRSLRSASLSLLHVPRSNQKTYGDRAFAVAAPRLWNALPIQMRQPGTTLDTFKRSLKTLLFRQAFYRFL</sequence>
<dbReference type="Proteomes" id="UP000225706">
    <property type="component" value="Unassembled WGS sequence"/>
</dbReference>
<protein>
    <submittedName>
        <fullName evidence="2">Putative RNA-directed DNA polymerase from transposon BS</fullName>
    </submittedName>
</protein>
<keyword evidence="2" id="KW-0808">Transferase</keyword>
<comment type="caution">
    <text evidence="2">The sequence shown here is derived from an EMBL/GenBank/DDBJ whole genome shotgun (WGS) entry which is preliminary data.</text>
</comment>
<keyword evidence="2" id="KW-0695">RNA-directed DNA polymerase</keyword>
<evidence type="ECO:0000313" key="3">
    <source>
        <dbReference type="Proteomes" id="UP000225706"/>
    </source>
</evidence>
<dbReference type="CDD" id="cd01650">
    <property type="entry name" value="RT_nLTR_like"/>
    <property type="match status" value="1"/>
</dbReference>
<organism evidence="2 3">
    <name type="scientific">Stylophora pistillata</name>
    <name type="common">Smooth cauliflower coral</name>
    <dbReference type="NCBI Taxonomy" id="50429"/>
    <lineage>
        <taxon>Eukaryota</taxon>
        <taxon>Metazoa</taxon>
        <taxon>Cnidaria</taxon>
        <taxon>Anthozoa</taxon>
        <taxon>Hexacorallia</taxon>
        <taxon>Scleractinia</taxon>
        <taxon>Astrocoeniina</taxon>
        <taxon>Pocilloporidae</taxon>
        <taxon>Stylophora</taxon>
    </lineage>
</organism>
<gene>
    <name evidence="2" type="primary">RTase</name>
    <name evidence="2" type="ORF">AWC38_SpisGene2890</name>
</gene>
<feature type="domain" description="Reverse transcriptase" evidence="1">
    <location>
        <begin position="1"/>
        <end position="224"/>
    </location>
</feature>
<dbReference type="InterPro" id="IPR000477">
    <property type="entry name" value="RT_dom"/>
</dbReference>
<dbReference type="AlphaFoldDB" id="A0A2B4SUK8"/>
<dbReference type="OrthoDB" id="5983001at2759"/>
<dbReference type="STRING" id="50429.A0A2B4SUK8"/>
<accession>A0A2B4SUK8</accession>
<dbReference type="Pfam" id="PF00078">
    <property type="entry name" value="RVT_1"/>
    <property type="match status" value="1"/>
</dbReference>
<keyword evidence="3" id="KW-1185">Reference proteome</keyword>
<evidence type="ECO:0000313" key="2">
    <source>
        <dbReference type="EMBL" id="PFX32242.1"/>
    </source>
</evidence>
<dbReference type="EMBL" id="LSMT01000025">
    <property type="protein sequence ID" value="PFX32242.1"/>
    <property type="molecule type" value="Genomic_DNA"/>
</dbReference>
<dbReference type="PROSITE" id="PS50878">
    <property type="entry name" value="RT_POL"/>
    <property type="match status" value="1"/>
</dbReference>
<name>A0A2B4SUK8_STYPI</name>
<dbReference type="GO" id="GO:0003964">
    <property type="term" value="F:RNA-directed DNA polymerase activity"/>
    <property type="evidence" value="ECO:0007669"/>
    <property type="project" value="UniProtKB-KW"/>
</dbReference>
<reference evidence="3" key="1">
    <citation type="journal article" date="2017" name="bioRxiv">
        <title>Comparative analysis of the genomes of Stylophora pistillata and Acropora digitifera provides evidence for extensive differences between species of corals.</title>
        <authorList>
            <person name="Voolstra C.R."/>
            <person name="Li Y."/>
            <person name="Liew Y.J."/>
            <person name="Baumgarten S."/>
            <person name="Zoccola D."/>
            <person name="Flot J.-F."/>
            <person name="Tambutte S."/>
            <person name="Allemand D."/>
            <person name="Aranda M."/>
        </authorList>
    </citation>
    <scope>NUCLEOTIDE SEQUENCE [LARGE SCALE GENOMIC DNA]</scope>
</reference>
<keyword evidence="2" id="KW-0548">Nucleotidyltransferase</keyword>
<proteinExistence type="predicted"/>
<evidence type="ECO:0000259" key="1">
    <source>
        <dbReference type="PROSITE" id="PS50878"/>
    </source>
</evidence>
<dbReference type="PANTHER" id="PTHR33332">
    <property type="entry name" value="REVERSE TRANSCRIPTASE DOMAIN-CONTAINING PROTEIN"/>
    <property type="match status" value="1"/>
</dbReference>